<evidence type="ECO:0000256" key="1">
    <source>
        <dbReference type="ARBA" id="ARBA00004613"/>
    </source>
</evidence>
<dbReference type="InterPro" id="IPR012334">
    <property type="entry name" value="Pectin_lyas_fold"/>
</dbReference>
<dbReference type="InterPro" id="IPR024973">
    <property type="entry name" value="ESPR"/>
</dbReference>
<dbReference type="Pfam" id="PF13018">
    <property type="entry name" value="ESPR"/>
    <property type="match status" value="1"/>
</dbReference>
<keyword evidence="6" id="KW-1185">Reference proteome</keyword>
<dbReference type="InterPro" id="IPR011050">
    <property type="entry name" value="Pectin_lyase_fold/virulence"/>
</dbReference>
<organism evidence="5 6">
    <name type="scientific">Undibacterium danionis</name>
    <dbReference type="NCBI Taxonomy" id="1812100"/>
    <lineage>
        <taxon>Bacteria</taxon>
        <taxon>Pseudomonadati</taxon>
        <taxon>Pseudomonadota</taxon>
        <taxon>Betaproteobacteria</taxon>
        <taxon>Burkholderiales</taxon>
        <taxon>Oxalobacteraceae</taxon>
        <taxon>Undibacterium</taxon>
    </lineage>
</organism>
<keyword evidence="3" id="KW-0732">Signal</keyword>
<protein>
    <submittedName>
        <fullName evidence="5">Filamentous hemagglutinin N-terminal domain-containing protein</fullName>
    </submittedName>
</protein>
<dbReference type="SMART" id="SM00912">
    <property type="entry name" value="Haemagg_act"/>
    <property type="match status" value="1"/>
</dbReference>
<dbReference type="Pfam" id="PF05860">
    <property type="entry name" value="TPS"/>
    <property type="match status" value="1"/>
</dbReference>
<evidence type="ECO:0000259" key="4">
    <source>
        <dbReference type="SMART" id="SM00912"/>
    </source>
</evidence>
<feature type="domain" description="Filamentous haemagglutinin FhaB/tRNA nuclease CdiA-like TPS" evidence="4">
    <location>
        <begin position="77"/>
        <end position="188"/>
    </location>
</feature>
<dbReference type="RefSeq" id="WP_390211697.1">
    <property type="nucleotide sequence ID" value="NZ_JBHLXJ010000009.1"/>
</dbReference>
<proteinExistence type="predicted"/>
<gene>
    <name evidence="5" type="ORF">ACFFJH_08640</name>
</gene>
<evidence type="ECO:0000256" key="3">
    <source>
        <dbReference type="ARBA" id="ARBA00022729"/>
    </source>
</evidence>
<comment type="subcellular location">
    <subcellularLocation>
        <location evidence="1">Secreted</location>
    </subcellularLocation>
</comment>
<reference evidence="5 6" key="1">
    <citation type="submission" date="2024-09" db="EMBL/GenBank/DDBJ databases">
        <authorList>
            <person name="Sun Q."/>
            <person name="Mori K."/>
        </authorList>
    </citation>
    <scope>NUCLEOTIDE SEQUENCE [LARGE SCALE GENOMIC DNA]</scope>
    <source>
        <strain evidence="5 6">CCM 8677</strain>
    </source>
</reference>
<dbReference type="PANTHER" id="PTHR12338:SF8">
    <property type="entry name" value="HEME_HEMOPEXIN-BINDING PROTEIN"/>
    <property type="match status" value="1"/>
</dbReference>
<dbReference type="InterPro" id="IPR008638">
    <property type="entry name" value="FhaB/CdiA-like_TPS"/>
</dbReference>
<evidence type="ECO:0000313" key="6">
    <source>
        <dbReference type="Proteomes" id="UP001589844"/>
    </source>
</evidence>
<evidence type="ECO:0000256" key="2">
    <source>
        <dbReference type="ARBA" id="ARBA00022525"/>
    </source>
</evidence>
<comment type="caution">
    <text evidence="5">The sequence shown here is derived from an EMBL/GenBank/DDBJ whole genome shotgun (WGS) entry which is preliminary data.</text>
</comment>
<dbReference type="Gene3D" id="2.160.20.110">
    <property type="match status" value="1"/>
</dbReference>
<dbReference type="Proteomes" id="UP001589844">
    <property type="component" value="Unassembled WGS sequence"/>
</dbReference>
<dbReference type="Gene3D" id="2.160.20.10">
    <property type="entry name" value="Single-stranded right-handed beta-helix, Pectin lyase-like"/>
    <property type="match status" value="1"/>
</dbReference>
<dbReference type="EMBL" id="JBHLXJ010000009">
    <property type="protein sequence ID" value="MFC0349872.1"/>
    <property type="molecule type" value="Genomic_DNA"/>
</dbReference>
<name>A0ABV6IDX0_9BURK</name>
<evidence type="ECO:0000313" key="5">
    <source>
        <dbReference type="EMBL" id="MFC0349872.1"/>
    </source>
</evidence>
<dbReference type="NCBIfam" id="TIGR01901">
    <property type="entry name" value="adhes_NPXG"/>
    <property type="match status" value="1"/>
</dbReference>
<sequence length="758" mass="76044">MNHIYRVIWNHATACYQAVTEHGKAQGKNNKSRAKLRLPTTIFTIGATLVGLSAPSFAANVGARVGIGGAGNPSLNAIGLSGGKVTAGSATIHQNGSNTIINQTSNKAAIDWNKFFVGANESVRFNQPNASSLTLNRVTGTESSAIMGNLSANGHVFILNPNGVLFGAGSQVNVGGLVASTLGLTNENFMAGNYQFTSINSGNHNGSVINDGKISVAPGGTLALMAPLVQNTGTLSAAGGKVLLAGAQGVTLNLQSDGGLVGYTLDVGSAQALVNNGGLIEAGGGHVVLTAKGVDALSHAVVNHSGVIEARTVSNKSGVIELLADMQSGAVNLNGKLDASAPIGGDGGFVETSAANVQLLSKALVTTHAANGVTGNYLVDPTDIIVANSGGNMTPGVLASQLQMTNITLQTLPTGTGNGDIFFNDPLTWNANKLTLQAHRNININANLNASGTAKLALNYGQETSDGAGSDYVLGSGVKVNLPAGSNFSTKQGSSGSTKNYTVITTLGQAGSLSGTDLQGMNLPSNNGTPSGLYALGADIDGVATQGWNGGEGFLPIGNNYPFKGQFHGLGHTVSNLYINRPSSRKIGLFGDAYGGNNNVVIRDVSILGGMIVGDREVGGLLGQGQSITVLNSNSSANIVANIGSAGGLVGIMLGGSISGSSASGNVTNKDNQGRAGGLVGNTSGEEVGLYSSTLITRSYSSGNVSGGDVVGGLVGGNWGVITQSYATGNVSYSGVGANPNMGSANAGGLAGARMEER</sequence>
<keyword evidence="2" id="KW-0964">Secreted</keyword>
<dbReference type="InterPro" id="IPR050909">
    <property type="entry name" value="Bact_Autotransporter_VF"/>
</dbReference>
<accession>A0ABV6IDX0</accession>
<dbReference type="SUPFAM" id="SSF51126">
    <property type="entry name" value="Pectin lyase-like"/>
    <property type="match status" value="1"/>
</dbReference>
<dbReference type="PANTHER" id="PTHR12338">
    <property type="entry name" value="AUTOTRANSPORTER"/>
    <property type="match status" value="1"/>
</dbReference>